<evidence type="ECO:0000313" key="7">
    <source>
        <dbReference type="EMBL" id="CAK8675516.1"/>
    </source>
</evidence>
<dbReference type="Proteomes" id="UP001642483">
    <property type="component" value="Unassembled WGS sequence"/>
</dbReference>
<evidence type="ECO:0000256" key="5">
    <source>
        <dbReference type="SAM" id="MobiDB-lite"/>
    </source>
</evidence>
<feature type="compositionally biased region" description="Basic residues" evidence="5">
    <location>
        <begin position="190"/>
        <end position="207"/>
    </location>
</feature>
<evidence type="ECO:0000259" key="6">
    <source>
        <dbReference type="PROSITE" id="PS51805"/>
    </source>
</evidence>
<name>A0ABP0F9P4_CLALP</name>
<evidence type="ECO:0000313" key="8">
    <source>
        <dbReference type="Proteomes" id="UP001642483"/>
    </source>
</evidence>
<proteinExistence type="predicted"/>
<feature type="compositionally biased region" description="Basic and acidic residues" evidence="5">
    <location>
        <begin position="178"/>
        <end position="189"/>
    </location>
</feature>
<feature type="region of interest" description="Disordered" evidence="5">
    <location>
        <begin position="83"/>
        <end position="115"/>
    </location>
</feature>
<evidence type="ECO:0000256" key="1">
    <source>
        <dbReference type="ARBA" id="ARBA00022553"/>
    </source>
</evidence>
<keyword evidence="1" id="KW-0597">Phosphoprotein</keyword>
<dbReference type="InterPro" id="IPR052440">
    <property type="entry name" value="Trans_Reg/Chrom_Remod"/>
</dbReference>
<reference evidence="7 8" key="1">
    <citation type="submission" date="2024-02" db="EMBL/GenBank/DDBJ databases">
        <authorList>
            <person name="Daric V."/>
            <person name="Darras S."/>
        </authorList>
    </citation>
    <scope>NUCLEOTIDE SEQUENCE [LARGE SCALE GENOMIC DNA]</scope>
</reference>
<dbReference type="PROSITE" id="PS51805">
    <property type="entry name" value="EPHD"/>
    <property type="match status" value="1"/>
</dbReference>
<dbReference type="InterPro" id="IPR034732">
    <property type="entry name" value="EPHD"/>
</dbReference>
<feature type="region of interest" description="Disordered" evidence="5">
    <location>
        <begin position="464"/>
        <end position="491"/>
    </location>
</feature>
<feature type="region of interest" description="Disordered" evidence="5">
    <location>
        <begin position="165"/>
        <end position="207"/>
    </location>
</feature>
<evidence type="ECO:0000256" key="3">
    <source>
        <dbReference type="ARBA" id="ARBA00022771"/>
    </source>
</evidence>
<organism evidence="7 8">
    <name type="scientific">Clavelina lepadiformis</name>
    <name type="common">Light-bulb sea squirt</name>
    <name type="synonym">Ascidia lepadiformis</name>
    <dbReference type="NCBI Taxonomy" id="159417"/>
    <lineage>
        <taxon>Eukaryota</taxon>
        <taxon>Metazoa</taxon>
        <taxon>Chordata</taxon>
        <taxon>Tunicata</taxon>
        <taxon>Ascidiacea</taxon>
        <taxon>Aplousobranchia</taxon>
        <taxon>Clavelinidae</taxon>
        <taxon>Clavelina</taxon>
    </lineage>
</organism>
<comment type="caution">
    <text evidence="7">The sequence shown here is derived from an EMBL/GenBank/DDBJ whole genome shotgun (WGS) entry which is preliminary data.</text>
</comment>
<keyword evidence="3" id="KW-0863">Zinc-finger</keyword>
<feature type="domain" description="PHD-type" evidence="6">
    <location>
        <begin position="480"/>
        <end position="585"/>
    </location>
</feature>
<dbReference type="Gene3D" id="3.30.40.10">
    <property type="entry name" value="Zinc/RING finger domain, C3HC4 (zinc finger)"/>
    <property type="match status" value="1"/>
</dbReference>
<feature type="compositionally biased region" description="Polar residues" evidence="5">
    <location>
        <begin position="470"/>
        <end position="480"/>
    </location>
</feature>
<dbReference type="EMBL" id="CAWYQH010000024">
    <property type="protein sequence ID" value="CAK8675516.1"/>
    <property type="molecule type" value="Genomic_DNA"/>
</dbReference>
<evidence type="ECO:0000256" key="2">
    <source>
        <dbReference type="ARBA" id="ARBA00022723"/>
    </source>
</evidence>
<dbReference type="PANTHER" id="PTHR14955:SF4">
    <property type="entry name" value="PHD-TYPE DOMAIN-CONTAINING PROTEIN"/>
    <property type="match status" value="1"/>
</dbReference>
<gene>
    <name evidence="7" type="ORF">CVLEPA_LOCUS5090</name>
</gene>
<evidence type="ECO:0000256" key="4">
    <source>
        <dbReference type="ARBA" id="ARBA00022833"/>
    </source>
</evidence>
<keyword evidence="4" id="KW-0862">Zinc</keyword>
<dbReference type="PANTHER" id="PTHR14955">
    <property type="entry name" value="RETINOIC ACID INDUCED 1/TRANSCRIPTION FACTOR 20"/>
    <property type="match status" value="1"/>
</dbReference>
<feature type="compositionally biased region" description="Basic and acidic residues" evidence="5">
    <location>
        <begin position="98"/>
        <end position="115"/>
    </location>
</feature>
<protein>
    <recommendedName>
        <fullName evidence="6">PHD-type domain-containing protein</fullName>
    </recommendedName>
</protein>
<sequence length="585" mass="65723">MSSPGGTVPTAVVTPMILPNIIKEPNEKRKGPDGSELSVVWRWNGNKWVMGATTTMNSVKHVEGLPSPPLRKLSDMDITKFTENGLNDDCGKASDGSPTDKDNKPEKNDLVNNQKETEVKQTIIYVSGQQNKVEQMNKVEQTIESVVNEICKTVTDITEVKVDTENDESVSSNMRSSDANKKKQPDKQKPKLTNRKRKITNVSKSSKKLKTTKSFLTKELKQLKMNHKLCTNTAQLKKPHRSKTLSTKKIVYCCPKRAQNTTKVQEIVQSEKVSANRYVPTKQQIMQNFLPEITTCAFCHLPANFLHGLGDLYGPYGPTFHDIMERRDDARERFYSALNINAFSPSKNNKNEICFDRDRNICYITSSGESSGSFVQTVSSTPTTQNTLESIKELMPRLRMMQTVDSILNEHGKKANSKRKKLQIPGFTGTIKFFGSNSQNKDSNQNKLPTNLDTMVFMEPSLNLLPANESPPTKTNNNTSPKRKRGKKSELLDSTSVEVVHKFKTKLLWTHSVCAMWTPGVYLIQNQIFGIASAMRDAADIFCSFCHRGGATISCRNRKNVMHHYPCAIARGLDLDEETLTAKFV</sequence>
<keyword evidence="8" id="KW-1185">Reference proteome</keyword>
<dbReference type="InterPro" id="IPR013083">
    <property type="entry name" value="Znf_RING/FYVE/PHD"/>
</dbReference>
<keyword evidence="2" id="KW-0479">Metal-binding</keyword>
<accession>A0ABP0F9P4</accession>
<dbReference type="Pfam" id="PF13771">
    <property type="entry name" value="zf-HC5HC2H"/>
    <property type="match status" value="1"/>
</dbReference>